<organism evidence="1 2">
    <name type="scientific">Aristaeella lactis</name>
    <dbReference type="NCBI Taxonomy" id="3046383"/>
    <lineage>
        <taxon>Bacteria</taxon>
        <taxon>Bacillati</taxon>
        <taxon>Bacillota</taxon>
        <taxon>Clostridia</taxon>
        <taxon>Eubacteriales</taxon>
        <taxon>Aristaeellaceae</taxon>
        <taxon>Aristaeella</taxon>
    </lineage>
</organism>
<name>A0AC61PLW2_9FIRM</name>
<reference evidence="1" key="1">
    <citation type="submission" date="2017-04" db="EMBL/GenBank/DDBJ databases">
        <authorList>
            <person name="Varghese N."/>
            <person name="Submissions S."/>
        </authorList>
    </citation>
    <scope>NUCLEOTIDE SEQUENCE</scope>
    <source>
        <strain evidence="1">WTE2008</strain>
    </source>
</reference>
<accession>A0AC61PLW2</accession>
<sequence>MEFFLNFLHQKVPKAGREIPAYYQRALMSSEVLLVIYFVICFFLFPLINSGKWEWSPLLFALLSGCCLWMLKRGGVKINQIKYAVVCIGWVCWNVRYFGWNSGVQHMMTLILMFAFFNVYDKPVSKLLWFLSILAIRVFLFYLSQMFSPLYRMSTRANTIYQTLNTITFFLMLACACIVFSSSVQETERQLRLRNQVLYKEAGTDSLTGLPNRRAMIEQIEQYCRSKNKIFCVAIADLDFFKQVNDTYGHKCGDYTLTRLTTLFKEHALERYSVCRWGGEEFCFFMPEMNLDQAGIVMNDLCSEVRKMNLLYEGNEFSITLSIGVEEYDFASSLDELLDAADDKLYKAKNAGRNRVVV</sequence>
<dbReference type="Proteomes" id="UP000192328">
    <property type="component" value="Unassembled WGS sequence"/>
</dbReference>
<dbReference type="EMBL" id="FWXZ01000003">
    <property type="protein sequence ID" value="SMC65724.1"/>
    <property type="molecule type" value="Genomic_DNA"/>
</dbReference>
<proteinExistence type="predicted"/>
<comment type="caution">
    <text evidence="1">The sequence shown here is derived from an EMBL/GenBank/DDBJ whole genome shotgun (WGS) entry which is preliminary data.</text>
</comment>
<evidence type="ECO:0000313" key="1">
    <source>
        <dbReference type="EMBL" id="SMC65724.1"/>
    </source>
</evidence>
<gene>
    <name evidence="1" type="ORF">SAMN06297397_1809</name>
</gene>
<evidence type="ECO:0000313" key="2">
    <source>
        <dbReference type="Proteomes" id="UP000192328"/>
    </source>
</evidence>
<protein>
    <submittedName>
        <fullName evidence="1">Diguanylate cyclase (GGDEF) domain-containing protein</fullName>
    </submittedName>
</protein>
<keyword evidence="2" id="KW-1185">Reference proteome</keyword>